<dbReference type="Gene3D" id="3.30.9.10">
    <property type="entry name" value="D-Amino Acid Oxidase, subunit A, domain 2"/>
    <property type="match status" value="2"/>
</dbReference>
<accession>A0A5N6A228</accession>
<dbReference type="InterPro" id="IPR036188">
    <property type="entry name" value="FAD/NAD-bd_sf"/>
</dbReference>
<reference evidence="6" key="1">
    <citation type="submission" date="2019-10" db="EMBL/GenBank/DDBJ databases">
        <title>Nonomuraea sp. nov., isolated from Phyllanthus amarus.</title>
        <authorList>
            <person name="Klykleung N."/>
            <person name="Tanasupawat S."/>
        </authorList>
    </citation>
    <scope>NUCLEOTIDE SEQUENCE [LARGE SCALE GENOMIC DNA]</scope>
    <source>
        <strain evidence="6">3MP-10</strain>
    </source>
</reference>
<sequence>MRRADVVVVGLGVHGSAVSAELAARGRRVVGVERSGADQVWGASQGPVRMVRENDAQRPWLAPLARESVERWRRLSGPDGRAVLRRVPAVLRGPADAAGPAAGSDPDAGLLDARASVLALRESAVERGAELLFGRHAGLAARRPVGPGPARLRVGGEDVAADLVLLCAGAWSAHHPGWARLPGLRVEPAPMQLATFEGAGDPSVRDAFHLFAEGDERFCVVPLGAGGRLQFGHFSAPASVAHVGALEIARESRRRDLAALRRHFPALGRIGEHTTVQGRHTLSPDGSFVLRWVAPRVATLVACSGIGFKFAPAIARRVAAAVCGERGPLDGVRVERWD</sequence>
<evidence type="ECO:0000313" key="6">
    <source>
        <dbReference type="EMBL" id="KAB8161720.1"/>
    </source>
</evidence>
<dbReference type="Proteomes" id="UP000314251">
    <property type="component" value="Unassembled WGS sequence"/>
</dbReference>
<name>A0A5N6A228_9ACTN</name>
<dbReference type="Gene3D" id="3.50.50.60">
    <property type="entry name" value="FAD/NAD(P)-binding domain"/>
    <property type="match status" value="2"/>
</dbReference>
<evidence type="ECO:0000256" key="2">
    <source>
        <dbReference type="ARBA" id="ARBA00022630"/>
    </source>
</evidence>
<dbReference type="RefSeq" id="WP_139672215.1">
    <property type="nucleotide sequence ID" value="NZ_VDLY02000017.1"/>
</dbReference>
<dbReference type="SUPFAM" id="SSF51905">
    <property type="entry name" value="FAD/NAD(P)-binding domain"/>
    <property type="match status" value="1"/>
</dbReference>
<comment type="caution">
    <text evidence="6">The sequence shown here is derived from an EMBL/GenBank/DDBJ whole genome shotgun (WGS) entry which is preliminary data.</text>
</comment>
<evidence type="ECO:0000256" key="1">
    <source>
        <dbReference type="ARBA" id="ARBA00001974"/>
    </source>
</evidence>
<gene>
    <name evidence="6" type="ORF">FH607_023610</name>
</gene>
<keyword evidence="4" id="KW-0560">Oxidoreductase</keyword>
<evidence type="ECO:0000256" key="4">
    <source>
        <dbReference type="ARBA" id="ARBA00023002"/>
    </source>
</evidence>
<dbReference type="GO" id="GO:0050660">
    <property type="term" value="F:flavin adenine dinucleotide binding"/>
    <property type="evidence" value="ECO:0007669"/>
    <property type="project" value="InterPro"/>
</dbReference>
<dbReference type="GO" id="GO:0008115">
    <property type="term" value="F:sarcosine oxidase activity"/>
    <property type="evidence" value="ECO:0007669"/>
    <property type="project" value="TreeGrafter"/>
</dbReference>
<dbReference type="Pfam" id="PF01266">
    <property type="entry name" value="DAO"/>
    <property type="match status" value="2"/>
</dbReference>
<proteinExistence type="predicted"/>
<protein>
    <submittedName>
        <fullName evidence="6">FAD-dependent oxidoreductase</fullName>
    </submittedName>
</protein>
<evidence type="ECO:0000313" key="7">
    <source>
        <dbReference type="Proteomes" id="UP000314251"/>
    </source>
</evidence>
<evidence type="ECO:0000259" key="5">
    <source>
        <dbReference type="Pfam" id="PF01266"/>
    </source>
</evidence>
<comment type="cofactor">
    <cofactor evidence="1">
        <name>FAD</name>
        <dbReference type="ChEBI" id="CHEBI:57692"/>
    </cofactor>
</comment>
<organism evidence="6 7">
    <name type="scientific">Streptomyces mimosae</name>
    <dbReference type="NCBI Taxonomy" id="2586635"/>
    <lineage>
        <taxon>Bacteria</taxon>
        <taxon>Bacillati</taxon>
        <taxon>Actinomycetota</taxon>
        <taxon>Actinomycetes</taxon>
        <taxon>Kitasatosporales</taxon>
        <taxon>Streptomycetaceae</taxon>
        <taxon>Streptomyces</taxon>
    </lineage>
</organism>
<dbReference type="AlphaFoldDB" id="A0A5N6A228"/>
<evidence type="ECO:0000256" key="3">
    <source>
        <dbReference type="ARBA" id="ARBA00022827"/>
    </source>
</evidence>
<keyword evidence="7" id="KW-1185">Reference proteome</keyword>
<dbReference type="EMBL" id="VDLY02000017">
    <property type="protein sequence ID" value="KAB8161720.1"/>
    <property type="molecule type" value="Genomic_DNA"/>
</dbReference>
<dbReference type="InterPro" id="IPR006076">
    <property type="entry name" value="FAD-dep_OxRdtase"/>
</dbReference>
<keyword evidence="2" id="KW-0285">Flavoprotein</keyword>
<dbReference type="PANTHER" id="PTHR10961:SF7">
    <property type="entry name" value="FAD DEPENDENT OXIDOREDUCTASE DOMAIN-CONTAINING PROTEIN"/>
    <property type="match status" value="1"/>
</dbReference>
<feature type="domain" description="FAD dependent oxidoreductase" evidence="5">
    <location>
        <begin position="5"/>
        <end position="78"/>
    </location>
</feature>
<keyword evidence="3" id="KW-0274">FAD</keyword>
<dbReference type="InterPro" id="IPR045170">
    <property type="entry name" value="MTOX"/>
</dbReference>
<feature type="domain" description="FAD dependent oxidoreductase" evidence="5">
    <location>
        <begin position="83"/>
        <end position="320"/>
    </location>
</feature>
<dbReference type="PANTHER" id="PTHR10961">
    <property type="entry name" value="PEROXISOMAL SARCOSINE OXIDASE"/>
    <property type="match status" value="1"/>
</dbReference>